<name>A0A3A4BI02_9ACTN</name>
<feature type="transmembrane region" description="Helical" evidence="1">
    <location>
        <begin position="373"/>
        <end position="389"/>
    </location>
</feature>
<organism evidence="2 3">
    <name type="scientific">Bailinhaonella thermotolerans</name>
    <dbReference type="NCBI Taxonomy" id="1070861"/>
    <lineage>
        <taxon>Bacteria</taxon>
        <taxon>Bacillati</taxon>
        <taxon>Actinomycetota</taxon>
        <taxon>Actinomycetes</taxon>
        <taxon>Streptosporangiales</taxon>
        <taxon>Streptosporangiaceae</taxon>
        <taxon>Bailinhaonella</taxon>
    </lineage>
</organism>
<reference evidence="2 3" key="1">
    <citation type="submission" date="2018-09" db="EMBL/GenBank/DDBJ databases">
        <title>YIM 75507 draft genome.</title>
        <authorList>
            <person name="Tang S."/>
            <person name="Feng Y."/>
        </authorList>
    </citation>
    <scope>NUCLEOTIDE SEQUENCE [LARGE SCALE GENOMIC DNA]</scope>
    <source>
        <strain evidence="2 3">YIM 75507</strain>
    </source>
</reference>
<comment type="caution">
    <text evidence="2">The sequence shown here is derived from an EMBL/GenBank/DDBJ whole genome shotgun (WGS) entry which is preliminary data.</text>
</comment>
<evidence type="ECO:0000313" key="3">
    <source>
        <dbReference type="Proteomes" id="UP000265768"/>
    </source>
</evidence>
<feature type="transmembrane region" description="Helical" evidence="1">
    <location>
        <begin position="197"/>
        <end position="217"/>
    </location>
</feature>
<feature type="transmembrane region" description="Helical" evidence="1">
    <location>
        <begin position="290"/>
        <end position="308"/>
    </location>
</feature>
<keyword evidence="1" id="KW-1133">Transmembrane helix</keyword>
<proteinExistence type="predicted"/>
<dbReference type="OrthoDB" id="3540385at2"/>
<feature type="transmembrane region" description="Helical" evidence="1">
    <location>
        <begin position="409"/>
        <end position="426"/>
    </location>
</feature>
<sequence>MGSDGVEGVAPPGDDPRAWCVAAVARLARDAPEEALLAAREAVARDPRGEWGHRLASLALARLGRDEDAVASARQAVRLAPGSWSARLRLAAALRRQPGRWTEAWAEALTAARFAPEEPDPHVLLGDLAMLRGDHDQARRAYAVAMRRAEGHLAARVNDALRLLRWERPRGHHDPAWPVDPALTGAARRLLERWSRLVRLLLAVALAPVMIAAYGFARPDLGRIAGAAALAAALAITAVCAARLPRDARPYLAPMLVRDPWLGLSVLITLVVAGAFAAGLVVLAPHFTSAAAGLLGIVLLNPLAVAVSRMLTEAWRGSAIAALTELTTALRTDARDRAARRNLDVALWLMAERLFCVVAAFLAAAWLLPGGRITLAAGAVAVPALMAWVRRRTGLAPYLTRLLHRDRWLAAALASLAVTAPAMAVAAAFPRVWFVAAAGPALAAVFFALRAARAWWRGVPGPWKASLILCEAPGPRLPGDAVPPADLSAHARRAFTYARSIVLTVSDETGEPRAMAVSAVTTVAETGELSLIAGEEAWESARRDPRVAVYVADPFDRRSWIELRGIALPDDRGEVLRITPKRVFTGELPGRHQGRAVP</sequence>
<feature type="transmembrane region" description="Helical" evidence="1">
    <location>
        <begin position="261"/>
        <end position="284"/>
    </location>
</feature>
<dbReference type="SUPFAM" id="SSF48452">
    <property type="entry name" value="TPR-like"/>
    <property type="match status" value="1"/>
</dbReference>
<protein>
    <submittedName>
        <fullName evidence="2">Uncharacterized protein</fullName>
    </submittedName>
</protein>
<feature type="transmembrane region" description="Helical" evidence="1">
    <location>
        <begin position="432"/>
        <end position="449"/>
    </location>
</feature>
<dbReference type="Proteomes" id="UP000265768">
    <property type="component" value="Unassembled WGS sequence"/>
</dbReference>
<evidence type="ECO:0000256" key="1">
    <source>
        <dbReference type="SAM" id="Phobius"/>
    </source>
</evidence>
<dbReference type="Gene3D" id="2.30.110.10">
    <property type="entry name" value="Electron Transport, Fmn-binding Protein, Chain A"/>
    <property type="match status" value="1"/>
</dbReference>
<dbReference type="AlphaFoldDB" id="A0A3A4BI02"/>
<dbReference type="SUPFAM" id="SSF50475">
    <property type="entry name" value="FMN-binding split barrel"/>
    <property type="match status" value="1"/>
</dbReference>
<dbReference type="InterPro" id="IPR011990">
    <property type="entry name" value="TPR-like_helical_dom_sf"/>
</dbReference>
<gene>
    <name evidence="2" type="ORF">D5H75_08360</name>
</gene>
<feature type="transmembrane region" description="Helical" evidence="1">
    <location>
        <begin position="345"/>
        <end position="367"/>
    </location>
</feature>
<dbReference type="Gene3D" id="1.25.40.10">
    <property type="entry name" value="Tetratricopeptide repeat domain"/>
    <property type="match status" value="1"/>
</dbReference>
<dbReference type="RefSeq" id="WP_119925733.1">
    <property type="nucleotide sequence ID" value="NZ_QZEY01000002.1"/>
</dbReference>
<accession>A0A3A4BI02</accession>
<feature type="transmembrane region" description="Helical" evidence="1">
    <location>
        <begin position="223"/>
        <end position="241"/>
    </location>
</feature>
<dbReference type="InterPro" id="IPR012349">
    <property type="entry name" value="Split_barrel_FMN-bd"/>
</dbReference>
<evidence type="ECO:0000313" key="2">
    <source>
        <dbReference type="EMBL" id="RJL34432.1"/>
    </source>
</evidence>
<keyword evidence="1" id="KW-0472">Membrane</keyword>
<dbReference type="EMBL" id="QZEY01000002">
    <property type="protein sequence ID" value="RJL34432.1"/>
    <property type="molecule type" value="Genomic_DNA"/>
</dbReference>
<keyword evidence="1" id="KW-0812">Transmembrane</keyword>
<keyword evidence="3" id="KW-1185">Reference proteome</keyword>